<dbReference type="InterPro" id="IPR007630">
    <property type="entry name" value="RNA_pol_sigma70_r4"/>
</dbReference>
<sequence>MVPLSLASDPVRVTDTDRPTPDRLIRDNIPVARSMASRYRNRGIDLDDLEQVAMLGLTKAAHRFDPDAGHDFLSFAVPTVRGELRKHFRDCGWTIRPPRRIQDLQSRIGRAQSELEAVLHRPADPGELADHLDERRSDVVEALTADGCFTPTSLDGAAGDGTSTLGELLGSTDPGMVRAEARVMLAPLVAGLGERDRRIVRLRFVQELTQQEIAEDVGLTQAQVSRVLSRILAELRNGLGDLAPAA</sequence>
<organism evidence="8 9">
    <name type="scientific">Nocardioides zeicaulis</name>
    <dbReference type="NCBI Taxonomy" id="1776857"/>
    <lineage>
        <taxon>Bacteria</taxon>
        <taxon>Bacillati</taxon>
        <taxon>Actinomycetota</taxon>
        <taxon>Actinomycetes</taxon>
        <taxon>Propionibacteriales</taxon>
        <taxon>Nocardioidaceae</taxon>
        <taxon>Nocardioides</taxon>
    </lineage>
</organism>
<reference evidence="8 9" key="1">
    <citation type="submission" date="2024-09" db="EMBL/GenBank/DDBJ databases">
        <authorList>
            <person name="Sun Q."/>
            <person name="Mori K."/>
        </authorList>
    </citation>
    <scope>NUCLEOTIDE SEQUENCE [LARGE SCALE GENOMIC DNA]</scope>
    <source>
        <strain evidence="8 9">CCM 8654</strain>
    </source>
</reference>
<evidence type="ECO:0000256" key="1">
    <source>
        <dbReference type="ARBA" id="ARBA00023015"/>
    </source>
</evidence>
<dbReference type="Proteomes" id="UP001589698">
    <property type="component" value="Unassembled WGS sequence"/>
</dbReference>
<evidence type="ECO:0000256" key="5">
    <source>
        <dbReference type="SAM" id="MobiDB-lite"/>
    </source>
</evidence>
<name>A0ABV6E2V3_9ACTN</name>
<dbReference type="SUPFAM" id="SSF88659">
    <property type="entry name" value="Sigma3 and sigma4 domains of RNA polymerase sigma factors"/>
    <property type="match status" value="2"/>
</dbReference>
<evidence type="ECO:0000256" key="3">
    <source>
        <dbReference type="ARBA" id="ARBA00023125"/>
    </source>
</evidence>
<proteinExistence type="predicted"/>
<feature type="domain" description="RNA polymerase sigma-70 region 4" evidence="7">
    <location>
        <begin position="190"/>
        <end position="237"/>
    </location>
</feature>
<evidence type="ECO:0000313" key="9">
    <source>
        <dbReference type="Proteomes" id="UP001589698"/>
    </source>
</evidence>
<dbReference type="InterPro" id="IPR000943">
    <property type="entry name" value="RNA_pol_sigma70"/>
</dbReference>
<keyword evidence="1" id="KW-0805">Transcription regulation</keyword>
<evidence type="ECO:0000256" key="4">
    <source>
        <dbReference type="ARBA" id="ARBA00023163"/>
    </source>
</evidence>
<evidence type="ECO:0000313" key="8">
    <source>
        <dbReference type="EMBL" id="MFC0223291.1"/>
    </source>
</evidence>
<protein>
    <submittedName>
        <fullName evidence="8">Sigma-70 family RNA polymerase sigma factor</fullName>
    </submittedName>
</protein>
<feature type="region of interest" description="Disordered" evidence="5">
    <location>
        <begin position="1"/>
        <end position="20"/>
    </location>
</feature>
<dbReference type="Pfam" id="PF04545">
    <property type="entry name" value="Sigma70_r4"/>
    <property type="match status" value="1"/>
</dbReference>
<feature type="domain" description="RNA polymerase sigma-70 region 2" evidence="6">
    <location>
        <begin position="24"/>
        <end position="93"/>
    </location>
</feature>
<evidence type="ECO:0000256" key="2">
    <source>
        <dbReference type="ARBA" id="ARBA00023082"/>
    </source>
</evidence>
<dbReference type="Pfam" id="PF04542">
    <property type="entry name" value="Sigma70_r2"/>
    <property type="match status" value="1"/>
</dbReference>
<dbReference type="PANTHER" id="PTHR30385:SF4">
    <property type="entry name" value="RNA POLYMERASE SIGMA-E FACTOR"/>
    <property type="match status" value="1"/>
</dbReference>
<dbReference type="Gene3D" id="1.20.120.1810">
    <property type="match status" value="1"/>
</dbReference>
<dbReference type="RefSeq" id="WP_378519045.1">
    <property type="nucleotide sequence ID" value="NZ_CBCSDI010000020.1"/>
</dbReference>
<keyword evidence="3" id="KW-0238">DNA-binding</keyword>
<comment type="caution">
    <text evidence="8">The sequence shown here is derived from an EMBL/GenBank/DDBJ whole genome shotgun (WGS) entry which is preliminary data.</text>
</comment>
<evidence type="ECO:0000259" key="7">
    <source>
        <dbReference type="Pfam" id="PF04545"/>
    </source>
</evidence>
<dbReference type="InterPro" id="IPR007627">
    <property type="entry name" value="RNA_pol_sigma70_r2"/>
</dbReference>
<dbReference type="CDD" id="cd06171">
    <property type="entry name" value="Sigma70_r4"/>
    <property type="match status" value="1"/>
</dbReference>
<dbReference type="InterPro" id="IPR013324">
    <property type="entry name" value="RNA_pol_sigma_r3/r4-like"/>
</dbReference>
<dbReference type="PRINTS" id="PR00046">
    <property type="entry name" value="SIGMA70FCT"/>
</dbReference>
<dbReference type="InterPro" id="IPR014284">
    <property type="entry name" value="RNA_pol_sigma-70_dom"/>
</dbReference>
<keyword evidence="9" id="KW-1185">Reference proteome</keyword>
<accession>A0ABV6E2V3</accession>
<dbReference type="EMBL" id="JBHLXH010000001">
    <property type="protein sequence ID" value="MFC0223291.1"/>
    <property type="molecule type" value="Genomic_DNA"/>
</dbReference>
<dbReference type="PANTHER" id="PTHR30385">
    <property type="entry name" value="SIGMA FACTOR F FLAGELLAR"/>
    <property type="match status" value="1"/>
</dbReference>
<keyword evidence="4" id="KW-0804">Transcription</keyword>
<evidence type="ECO:0000259" key="6">
    <source>
        <dbReference type="Pfam" id="PF04542"/>
    </source>
</evidence>
<dbReference type="InterPro" id="IPR013325">
    <property type="entry name" value="RNA_pol_sigma_r2"/>
</dbReference>
<dbReference type="NCBIfam" id="TIGR02937">
    <property type="entry name" value="sigma70-ECF"/>
    <property type="match status" value="1"/>
</dbReference>
<gene>
    <name evidence="8" type="ORF">ACFFJG_12435</name>
</gene>
<dbReference type="SUPFAM" id="SSF88946">
    <property type="entry name" value="Sigma2 domain of RNA polymerase sigma factors"/>
    <property type="match status" value="1"/>
</dbReference>
<keyword evidence="2" id="KW-0731">Sigma factor</keyword>
<dbReference type="InterPro" id="IPR036388">
    <property type="entry name" value="WH-like_DNA-bd_sf"/>
</dbReference>
<dbReference type="Gene3D" id="1.10.10.10">
    <property type="entry name" value="Winged helix-like DNA-binding domain superfamily/Winged helix DNA-binding domain"/>
    <property type="match status" value="2"/>
</dbReference>